<dbReference type="OrthoDB" id="2659088at2759"/>
<evidence type="ECO:0000256" key="1">
    <source>
        <dbReference type="ARBA" id="ARBA00001968"/>
    </source>
</evidence>
<dbReference type="EMBL" id="AVOT02088406">
    <property type="protein sequence ID" value="MBW0571564.1"/>
    <property type="molecule type" value="Genomic_DNA"/>
</dbReference>
<proteinExistence type="predicted"/>
<dbReference type="Proteomes" id="UP000765509">
    <property type="component" value="Unassembled WGS sequence"/>
</dbReference>
<protein>
    <recommendedName>
        <fullName evidence="3">DDE Tnp4 domain-containing protein</fullName>
    </recommendedName>
</protein>
<evidence type="ECO:0000313" key="4">
    <source>
        <dbReference type="EMBL" id="MBW0571564.1"/>
    </source>
</evidence>
<dbReference type="GO" id="GO:0046872">
    <property type="term" value="F:metal ion binding"/>
    <property type="evidence" value="ECO:0007669"/>
    <property type="project" value="UniProtKB-KW"/>
</dbReference>
<comment type="cofactor">
    <cofactor evidence="1">
        <name>a divalent metal cation</name>
        <dbReference type="ChEBI" id="CHEBI:60240"/>
    </cofactor>
</comment>
<evidence type="ECO:0000313" key="5">
    <source>
        <dbReference type="Proteomes" id="UP000765509"/>
    </source>
</evidence>
<comment type="caution">
    <text evidence="4">The sequence shown here is derived from an EMBL/GenBank/DDBJ whole genome shotgun (WGS) entry which is preliminary data.</text>
</comment>
<dbReference type="AlphaFoldDB" id="A0A9Q3PRM9"/>
<accession>A0A9Q3PRM9</accession>
<reference evidence="4" key="1">
    <citation type="submission" date="2021-03" db="EMBL/GenBank/DDBJ databases">
        <title>Draft genome sequence of rust myrtle Austropuccinia psidii MF-1, a brazilian biotype.</title>
        <authorList>
            <person name="Quecine M.C."/>
            <person name="Pachon D.M.R."/>
            <person name="Bonatelli M.L."/>
            <person name="Correr F.H."/>
            <person name="Franceschini L.M."/>
            <person name="Leite T.F."/>
            <person name="Margarido G.R.A."/>
            <person name="Almeida C.A."/>
            <person name="Ferrarezi J.A."/>
            <person name="Labate C.A."/>
        </authorList>
    </citation>
    <scope>NUCLEOTIDE SEQUENCE</scope>
    <source>
        <strain evidence="4">MF-1</strain>
    </source>
</reference>
<name>A0A9Q3PRM9_9BASI</name>
<evidence type="ECO:0000259" key="3">
    <source>
        <dbReference type="Pfam" id="PF13359"/>
    </source>
</evidence>
<keyword evidence="5" id="KW-1185">Reference proteome</keyword>
<gene>
    <name evidence="4" type="ORF">O181_111279</name>
</gene>
<sequence>MSIQLVCNINKQFTALHVGCTGSLHDSNVYQHMKIAQTPQELYEKNQYLLSDSAYSSSPWVVPAYKGVVPQNEDNHSFNYCLEKSRVRIKHAIGILKGWWLSLREMQNQMRDNHEIEYFVCWVVSCTILHNMLAKIGDEWFDLYEYDDPPHAESLANKGIGEDLVNMCEKIKPTTLGWKNSQL</sequence>
<dbReference type="InterPro" id="IPR027806">
    <property type="entry name" value="HARBI1_dom"/>
</dbReference>
<organism evidence="4 5">
    <name type="scientific">Austropuccinia psidii MF-1</name>
    <dbReference type="NCBI Taxonomy" id="1389203"/>
    <lineage>
        <taxon>Eukaryota</taxon>
        <taxon>Fungi</taxon>
        <taxon>Dikarya</taxon>
        <taxon>Basidiomycota</taxon>
        <taxon>Pucciniomycotina</taxon>
        <taxon>Pucciniomycetes</taxon>
        <taxon>Pucciniales</taxon>
        <taxon>Sphaerophragmiaceae</taxon>
        <taxon>Austropuccinia</taxon>
    </lineage>
</organism>
<evidence type="ECO:0000256" key="2">
    <source>
        <dbReference type="ARBA" id="ARBA00022723"/>
    </source>
</evidence>
<dbReference type="Pfam" id="PF13359">
    <property type="entry name" value="DDE_Tnp_4"/>
    <property type="match status" value="1"/>
</dbReference>
<keyword evidence="2" id="KW-0479">Metal-binding</keyword>
<feature type="domain" description="DDE Tnp4" evidence="3">
    <location>
        <begin position="2"/>
        <end position="131"/>
    </location>
</feature>